<evidence type="ECO:0000256" key="6">
    <source>
        <dbReference type="ARBA" id="ARBA00023136"/>
    </source>
</evidence>
<feature type="transmembrane region" description="Helical" evidence="8">
    <location>
        <begin position="89"/>
        <end position="113"/>
    </location>
</feature>
<keyword evidence="4 8" id="KW-0812">Transmembrane</keyword>
<keyword evidence="5 8" id="KW-1133">Transmembrane helix</keyword>
<gene>
    <name evidence="9" type="ORF">C7K55_12940</name>
</gene>
<protein>
    <submittedName>
        <fullName evidence="9">Chromate transporter</fullName>
    </submittedName>
</protein>
<feature type="transmembrane region" description="Helical" evidence="8">
    <location>
        <begin position="146"/>
        <end position="163"/>
    </location>
</feature>
<evidence type="ECO:0000313" key="10">
    <source>
        <dbReference type="Proteomes" id="UP000243002"/>
    </source>
</evidence>
<proteinExistence type="inferred from homology"/>
<dbReference type="PANTHER" id="PTHR33567">
    <property type="entry name" value="CHROMATE ION TRANSPORTER (EUROFUNG)"/>
    <property type="match status" value="1"/>
</dbReference>
<feature type="transmembrane region" description="Helical" evidence="8">
    <location>
        <begin position="230"/>
        <end position="252"/>
    </location>
</feature>
<dbReference type="GO" id="GO:0015109">
    <property type="term" value="F:chromate transmembrane transporter activity"/>
    <property type="evidence" value="ECO:0007669"/>
    <property type="project" value="InterPro"/>
</dbReference>
<dbReference type="Proteomes" id="UP000243002">
    <property type="component" value="Unassembled WGS sequence"/>
</dbReference>
<dbReference type="PANTHER" id="PTHR33567:SF3">
    <property type="entry name" value="CHROMATE ION TRANSPORTER (EUROFUNG)"/>
    <property type="match status" value="1"/>
</dbReference>
<dbReference type="GO" id="GO:0005886">
    <property type="term" value="C:plasma membrane"/>
    <property type="evidence" value="ECO:0007669"/>
    <property type="project" value="UniProtKB-SubCell"/>
</dbReference>
<evidence type="ECO:0000256" key="7">
    <source>
        <dbReference type="SAM" id="MobiDB-lite"/>
    </source>
</evidence>
<dbReference type="InterPro" id="IPR014047">
    <property type="entry name" value="Chr_Tranpt_l_chain"/>
</dbReference>
<feature type="transmembrane region" description="Helical" evidence="8">
    <location>
        <begin position="304"/>
        <end position="326"/>
    </location>
</feature>
<dbReference type="PIRSF" id="PIRSF004810">
    <property type="entry name" value="ChrA"/>
    <property type="match status" value="1"/>
</dbReference>
<reference evidence="9" key="1">
    <citation type="journal article" date="2018" name="Environ. Microbiol.">
        <title>Ecological and genomic features of two widespread freshwater picocyanobacteria.</title>
        <authorList>
            <person name="Cabello-Yeves P.J."/>
            <person name="Picazo A."/>
            <person name="Camacho A."/>
            <person name="Callieri C."/>
            <person name="Rosselli R."/>
            <person name="Roda-Garcia J.J."/>
            <person name="Coutinho F.H."/>
            <person name="Rodriguez-Valera F."/>
        </authorList>
    </citation>
    <scope>NUCLEOTIDE SEQUENCE [LARGE SCALE GENOMIC DNA]</scope>
    <source>
        <strain evidence="9">Tous</strain>
    </source>
</reference>
<evidence type="ECO:0000256" key="8">
    <source>
        <dbReference type="SAM" id="Phobius"/>
    </source>
</evidence>
<evidence type="ECO:0000313" key="9">
    <source>
        <dbReference type="EMBL" id="PSJ03460.1"/>
    </source>
</evidence>
<dbReference type="InterPro" id="IPR003370">
    <property type="entry name" value="Chromate_transpt"/>
</dbReference>
<feature type="compositionally biased region" description="Basic and acidic residues" evidence="7">
    <location>
        <begin position="204"/>
        <end position="221"/>
    </location>
</feature>
<feature type="transmembrane region" description="Helical" evidence="8">
    <location>
        <begin position="429"/>
        <end position="450"/>
    </location>
</feature>
<keyword evidence="6 8" id="KW-0472">Membrane</keyword>
<dbReference type="NCBIfam" id="TIGR00937">
    <property type="entry name" value="2A51"/>
    <property type="match status" value="1"/>
</dbReference>
<evidence type="ECO:0000256" key="2">
    <source>
        <dbReference type="ARBA" id="ARBA00005262"/>
    </source>
</evidence>
<comment type="similarity">
    <text evidence="2">Belongs to the chromate ion transporter (CHR) (TC 2.A.51) family.</text>
</comment>
<dbReference type="OrthoDB" id="9788907at2"/>
<feature type="transmembrane region" description="Helical" evidence="8">
    <location>
        <begin position="119"/>
        <end position="139"/>
    </location>
</feature>
<comment type="subcellular location">
    <subcellularLocation>
        <location evidence="1">Cell membrane</location>
        <topology evidence="1">Multi-pass membrane protein</topology>
    </subcellularLocation>
</comment>
<comment type="caution">
    <text evidence="9">The sequence shown here is derived from an EMBL/GenBank/DDBJ whole genome shotgun (WGS) entry which is preliminary data.</text>
</comment>
<evidence type="ECO:0000256" key="3">
    <source>
        <dbReference type="ARBA" id="ARBA00022475"/>
    </source>
</evidence>
<feature type="transmembrane region" description="Helical" evidence="8">
    <location>
        <begin position="264"/>
        <end position="283"/>
    </location>
</feature>
<feature type="region of interest" description="Disordered" evidence="7">
    <location>
        <begin position="195"/>
        <end position="221"/>
    </location>
</feature>
<feature type="transmembrane region" description="Helical" evidence="8">
    <location>
        <begin position="338"/>
        <end position="363"/>
    </location>
</feature>
<keyword evidence="10" id="KW-1185">Reference proteome</keyword>
<dbReference type="AlphaFoldDB" id="A0A2P7MQG6"/>
<sequence>MPKPVTTGSVSPVSLAEASRFWFQLGWVSFGGPAGQIALLHRELVDRRRWLSERRYLHALNYCMLLPGPEAMQLATYLGWLMHGVPGGLIAGGLFVIPSVFVLTALASIYALWGQLPLLASVFAVLKPAVLAIVLMAAWRIGRRTLHTPLLVALAVAGFLALAAFKLPYPVVVISAGLIGLGAARWRPNLLVASKPHGAGSSDSKQDRPGALHDDDSASPDHARFSKRRLAVTLLIWALALLLPLAALAIAGGWSGTLALMARFFTRVALLSFGGAYAVLPYVAQGAVEQFNWLSASQMLDGLALGETTPGPLIMVVAFVGFMGGWNQSIAAGLSPWPLALAAVLVTVWFTFLPSFGFILAGAPLVEATRGDLRFGAPLSAITAVVVGVIASLALFFAGPVLWSGGIFNPWAAVVVALALFAQLRLRWSVLQVIGAAAASGAVLAGVAALSS</sequence>
<feature type="transmembrane region" description="Helical" evidence="8">
    <location>
        <begin position="375"/>
        <end position="397"/>
    </location>
</feature>
<organism evidence="9 10">
    <name type="scientific">Cyanobium usitatum str. Tous</name>
    <dbReference type="NCBI Taxonomy" id="2116684"/>
    <lineage>
        <taxon>Bacteria</taxon>
        <taxon>Bacillati</taxon>
        <taxon>Cyanobacteriota</taxon>
        <taxon>Cyanophyceae</taxon>
        <taxon>Synechococcales</taxon>
        <taxon>Prochlorococcaceae</taxon>
        <taxon>Cyanobium</taxon>
    </lineage>
</organism>
<keyword evidence="3" id="KW-1003">Cell membrane</keyword>
<name>A0A2P7MQG6_9CYAN</name>
<evidence type="ECO:0000256" key="5">
    <source>
        <dbReference type="ARBA" id="ARBA00022989"/>
    </source>
</evidence>
<evidence type="ECO:0000256" key="4">
    <source>
        <dbReference type="ARBA" id="ARBA00022692"/>
    </source>
</evidence>
<accession>A0A2P7MQG6</accession>
<dbReference type="Pfam" id="PF02417">
    <property type="entry name" value="Chromate_transp"/>
    <property type="match status" value="2"/>
</dbReference>
<evidence type="ECO:0000256" key="1">
    <source>
        <dbReference type="ARBA" id="ARBA00004651"/>
    </source>
</evidence>
<dbReference type="EMBL" id="PXXO01000022">
    <property type="protein sequence ID" value="PSJ03460.1"/>
    <property type="molecule type" value="Genomic_DNA"/>
</dbReference>
<feature type="transmembrane region" description="Helical" evidence="8">
    <location>
        <begin position="403"/>
        <end position="422"/>
    </location>
</feature>